<feature type="region of interest" description="Disordered" evidence="1">
    <location>
        <begin position="1"/>
        <end position="47"/>
    </location>
</feature>
<dbReference type="GO" id="GO:1990189">
    <property type="term" value="F:protein N-terminal-serine acetyltransferase activity"/>
    <property type="evidence" value="ECO:0007669"/>
    <property type="project" value="TreeGrafter"/>
</dbReference>
<evidence type="ECO:0000259" key="2">
    <source>
        <dbReference type="Pfam" id="PF13302"/>
    </source>
</evidence>
<dbReference type="EMBL" id="KI669460">
    <property type="protein sequence ID" value="OCF59718.1"/>
    <property type="molecule type" value="Genomic_DNA"/>
</dbReference>
<gene>
    <name evidence="3" type="ORF">L486_02390</name>
</gene>
<dbReference type="InterPro" id="IPR000182">
    <property type="entry name" value="GNAT_dom"/>
</dbReference>
<dbReference type="PANTHER" id="PTHR43441:SF5">
    <property type="entry name" value="FAMILY ACETYLTRANSFERASE, PUTATIVE-RELATED"/>
    <property type="match status" value="1"/>
</dbReference>
<dbReference type="PANTHER" id="PTHR43441">
    <property type="entry name" value="RIBOSOMAL-PROTEIN-SERINE ACETYLTRANSFERASE"/>
    <property type="match status" value="1"/>
</dbReference>
<dbReference type="Proteomes" id="UP000092583">
    <property type="component" value="Unassembled WGS sequence"/>
</dbReference>
<dbReference type="OrthoDB" id="41238at2759"/>
<reference evidence="3 4" key="1">
    <citation type="submission" date="2013-07" db="EMBL/GenBank/DDBJ databases">
        <title>The Genome Sequence of Kwoniella mangroviensis CBS10435.</title>
        <authorList>
            <consortium name="The Broad Institute Genome Sequencing Platform"/>
            <person name="Cuomo C."/>
            <person name="Litvintseva A."/>
            <person name="Chen Y."/>
            <person name="Heitman J."/>
            <person name="Sun S."/>
            <person name="Springer D."/>
            <person name="Dromer F."/>
            <person name="Young S.K."/>
            <person name="Zeng Q."/>
            <person name="Gargeya S."/>
            <person name="Fitzgerald M."/>
            <person name="Abouelleil A."/>
            <person name="Alvarado L."/>
            <person name="Berlin A.M."/>
            <person name="Chapman S.B."/>
            <person name="Dewar J."/>
            <person name="Goldberg J."/>
            <person name="Griggs A."/>
            <person name="Gujja S."/>
            <person name="Hansen M."/>
            <person name="Howarth C."/>
            <person name="Imamovic A."/>
            <person name="Larimer J."/>
            <person name="McCowan C."/>
            <person name="Murphy C."/>
            <person name="Pearson M."/>
            <person name="Priest M."/>
            <person name="Roberts A."/>
            <person name="Saif S."/>
            <person name="Shea T."/>
            <person name="Sykes S."/>
            <person name="Wortman J."/>
            <person name="Nusbaum C."/>
            <person name="Birren B."/>
        </authorList>
    </citation>
    <scope>NUCLEOTIDE SEQUENCE [LARGE SCALE GENOMIC DNA]</scope>
    <source>
        <strain evidence="3 4">CBS 10435</strain>
    </source>
</reference>
<name>A0A1B9IW15_9TREE</name>
<evidence type="ECO:0000313" key="4">
    <source>
        <dbReference type="Proteomes" id="UP000092583"/>
    </source>
</evidence>
<dbReference type="InterPro" id="IPR051908">
    <property type="entry name" value="Ribosomal_N-acetyltransferase"/>
</dbReference>
<dbReference type="InterPro" id="IPR016181">
    <property type="entry name" value="Acyl_CoA_acyltransferase"/>
</dbReference>
<keyword evidence="4" id="KW-1185">Reference proteome</keyword>
<dbReference type="GO" id="GO:0008999">
    <property type="term" value="F:protein-N-terminal-alanine acetyltransferase activity"/>
    <property type="evidence" value="ECO:0007669"/>
    <property type="project" value="TreeGrafter"/>
</dbReference>
<evidence type="ECO:0000256" key="1">
    <source>
        <dbReference type="SAM" id="MobiDB-lite"/>
    </source>
</evidence>
<organism evidence="3 4">
    <name type="scientific">Kwoniella mangroviensis CBS 10435</name>
    <dbReference type="NCBI Taxonomy" id="1331196"/>
    <lineage>
        <taxon>Eukaryota</taxon>
        <taxon>Fungi</taxon>
        <taxon>Dikarya</taxon>
        <taxon>Basidiomycota</taxon>
        <taxon>Agaricomycotina</taxon>
        <taxon>Tremellomycetes</taxon>
        <taxon>Tremellales</taxon>
        <taxon>Cryptococcaceae</taxon>
        <taxon>Kwoniella</taxon>
    </lineage>
</organism>
<dbReference type="Gene3D" id="3.40.630.30">
    <property type="match status" value="1"/>
</dbReference>
<protein>
    <recommendedName>
        <fullName evidence="2">N-acetyltransferase domain-containing protein</fullName>
    </recommendedName>
</protein>
<feature type="compositionally biased region" description="Polar residues" evidence="1">
    <location>
        <begin position="1"/>
        <end position="10"/>
    </location>
</feature>
<reference evidence="4" key="2">
    <citation type="submission" date="2013-12" db="EMBL/GenBank/DDBJ databases">
        <title>Evolution of pathogenesis and genome organization in the Tremellales.</title>
        <authorList>
            <person name="Cuomo C."/>
            <person name="Litvintseva A."/>
            <person name="Heitman J."/>
            <person name="Chen Y."/>
            <person name="Sun S."/>
            <person name="Springer D."/>
            <person name="Dromer F."/>
            <person name="Young S."/>
            <person name="Zeng Q."/>
            <person name="Chapman S."/>
            <person name="Gujja S."/>
            <person name="Saif S."/>
            <person name="Birren B."/>
        </authorList>
    </citation>
    <scope>NUCLEOTIDE SEQUENCE [LARGE SCALE GENOMIC DNA]</scope>
    <source>
        <strain evidence="4">CBS 10435</strain>
    </source>
</reference>
<sequence length="306" mass="35023">MSNTSDSHLSFSPPKPIINGNAKNIKGSTSSIRLTDPRSGSEEGTNEFLNLYQRDKIPKTLHANTPMNLYDINFVFPFHTLRTDHVKLEPFVPSKHLSGFLRLPPSSWMHFGELGPYTEETALEDIESFRIDPRCLLLAVIDLQVERKGKDGIAGVYGLIEVNDEFMHAIFGLSNVLPIYQNTHINTHSMYLILQYLFEDLNLIRVQYDAVTHNTPSINSAKRFGFKEEGFCRNFNGLVPQYQKINSKERERKSKSQDMWVASMTVHDWFSNVKDDLERKIERPAVDTCKMIYGEGTGYDEVNGHM</sequence>
<evidence type="ECO:0000313" key="3">
    <source>
        <dbReference type="EMBL" id="OCF59718.1"/>
    </source>
</evidence>
<feature type="domain" description="N-acetyltransferase" evidence="2">
    <location>
        <begin position="88"/>
        <end position="227"/>
    </location>
</feature>
<accession>A0A1B9IW15</accession>
<dbReference type="Pfam" id="PF13302">
    <property type="entry name" value="Acetyltransf_3"/>
    <property type="match status" value="1"/>
</dbReference>
<dbReference type="AlphaFoldDB" id="A0A1B9IW15"/>
<proteinExistence type="predicted"/>
<dbReference type="SUPFAM" id="SSF55729">
    <property type="entry name" value="Acyl-CoA N-acyltransferases (Nat)"/>
    <property type="match status" value="1"/>
</dbReference>